<dbReference type="EMBL" id="JARKHS020022599">
    <property type="protein sequence ID" value="KAK8769449.1"/>
    <property type="molecule type" value="Genomic_DNA"/>
</dbReference>
<name>A0AAQ4E421_AMBAM</name>
<dbReference type="AlphaFoldDB" id="A0AAQ4E421"/>
<proteinExistence type="predicted"/>
<protein>
    <submittedName>
        <fullName evidence="2">Uncharacterized protein</fullName>
    </submittedName>
</protein>
<sequence>MSVKQNETETETNENEQTAISRRALGEFSQQRESQLQLTPVHKTAKVSGMSSLHHRSAVQQQLLFVF</sequence>
<gene>
    <name evidence="2" type="ORF">V5799_014086</name>
</gene>
<reference evidence="2 3" key="1">
    <citation type="journal article" date="2023" name="Arcadia Sci">
        <title>De novo assembly of a long-read Amblyomma americanum tick genome.</title>
        <authorList>
            <person name="Chou S."/>
            <person name="Poskanzer K.E."/>
            <person name="Rollins M."/>
            <person name="Thuy-Boun P.S."/>
        </authorList>
    </citation>
    <scope>NUCLEOTIDE SEQUENCE [LARGE SCALE GENOMIC DNA]</scope>
    <source>
        <strain evidence="2">F_SG_1</strain>
        <tissue evidence="2">Salivary glands</tissue>
    </source>
</reference>
<feature type="compositionally biased region" description="Polar residues" evidence="1">
    <location>
        <begin position="28"/>
        <end position="38"/>
    </location>
</feature>
<evidence type="ECO:0000313" key="2">
    <source>
        <dbReference type="EMBL" id="KAK8769449.1"/>
    </source>
</evidence>
<comment type="caution">
    <text evidence="2">The sequence shown here is derived from an EMBL/GenBank/DDBJ whole genome shotgun (WGS) entry which is preliminary data.</text>
</comment>
<organism evidence="2 3">
    <name type="scientific">Amblyomma americanum</name>
    <name type="common">Lone star tick</name>
    <dbReference type="NCBI Taxonomy" id="6943"/>
    <lineage>
        <taxon>Eukaryota</taxon>
        <taxon>Metazoa</taxon>
        <taxon>Ecdysozoa</taxon>
        <taxon>Arthropoda</taxon>
        <taxon>Chelicerata</taxon>
        <taxon>Arachnida</taxon>
        <taxon>Acari</taxon>
        <taxon>Parasitiformes</taxon>
        <taxon>Ixodida</taxon>
        <taxon>Ixodoidea</taxon>
        <taxon>Ixodidae</taxon>
        <taxon>Amblyomminae</taxon>
        <taxon>Amblyomma</taxon>
    </lineage>
</organism>
<evidence type="ECO:0000256" key="1">
    <source>
        <dbReference type="SAM" id="MobiDB-lite"/>
    </source>
</evidence>
<dbReference type="Proteomes" id="UP001321473">
    <property type="component" value="Unassembled WGS sequence"/>
</dbReference>
<evidence type="ECO:0000313" key="3">
    <source>
        <dbReference type="Proteomes" id="UP001321473"/>
    </source>
</evidence>
<feature type="region of interest" description="Disordered" evidence="1">
    <location>
        <begin position="1"/>
        <end position="53"/>
    </location>
</feature>
<keyword evidence="3" id="KW-1185">Reference proteome</keyword>
<accession>A0AAQ4E421</accession>